<dbReference type="Gene3D" id="3.30.70.970">
    <property type="entry name" value="RraB-like"/>
    <property type="match status" value="1"/>
</dbReference>
<gene>
    <name evidence="2" type="ORF">SAMN04488001_2014</name>
</gene>
<dbReference type="Proteomes" id="UP000199441">
    <property type="component" value="Unassembled WGS sequence"/>
</dbReference>
<dbReference type="RefSeq" id="WP_170833443.1">
    <property type="nucleotide sequence ID" value="NZ_FNOI01000003.1"/>
</dbReference>
<dbReference type="AlphaFoldDB" id="A0A1H2XJQ6"/>
<organism evidence="2 3">
    <name type="scientific">Litoreibacter albidus</name>
    <dbReference type="NCBI Taxonomy" id="670155"/>
    <lineage>
        <taxon>Bacteria</taxon>
        <taxon>Pseudomonadati</taxon>
        <taxon>Pseudomonadota</taxon>
        <taxon>Alphaproteobacteria</taxon>
        <taxon>Rhodobacterales</taxon>
        <taxon>Roseobacteraceae</taxon>
        <taxon>Litoreibacter</taxon>
    </lineage>
</organism>
<name>A0A1H2XJQ6_9RHOB</name>
<proteinExistence type="predicted"/>
<accession>A0A1H2XJQ6</accession>
<dbReference type="Pfam" id="PF06877">
    <property type="entry name" value="RraB"/>
    <property type="match status" value="1"/>
</dbReference>
<dbReference type="STRING" id="670155.SAMN04488001_2014"/>
<evidence type="ECO:0000313" key="3">
    <source>
        <dbReference type="Proteomes" id="UP000199441"/>
    </source>
</evidence>
<evidence type="ECO:0000313" key="2">
    <source>
        <dbReference type="EMBL" id="SDW93085.1"/>
    </source>
</evidence>
<dbReference type="InterPro" id="IPR009671">
    <property type="entry name" value="RraB_dom"/>
</dbReference>
<evidence type="ECO:0000259" key="1">
    <source>
        <dbReference type="Pfam" id="PF06877"/>
    </source>
</evidence>
<reference evidence="3" key="1">
    <citation type="submission" date="2016-10" db="EMBL/GenBank/DDBJ databases">
        <authorList>
            <person name="Varghese N."/>
            <person name="Submissions S."/>
        </authorList>
    </citation>
    <scope>NUCLEOTIDE SEQUENCE [LARGE SCALE GENOMIC DNA]</scope>
    <source>
        <strain evidence="3">DSM 26922</strain>
    </source>
</reference>
<sequence length="124" mass="13967">MIKDLLNSIVARFRRPLELGSAKANQLVLDQIAEQGDDGTEDRHVRHFAYPKRGAQPAGRDRAVDLFAEAGLEVSDTQYHNGLMGEHHVPVATDEFNQLTNGLREEFARMGWEYDGWECAVLKS</sequence>
<dbReference type="InterPro" id="IPR036701">
    <property type="entry name" value="RraB-like_sf"/>
</dbReference>
<feature type="domain" description="Regulator of ribonuclease activity B" evidence="1">
    <location>
        <begin position="23"/>
        <end position="119"/>
    </location>
</feature>
<dbReference type="SUPFAM" id="SSF89946">
    <property type="entry name" value="Hypothetical protein VC0424"/>
    <property type="match status" value="1"/>
</dbReference>
<keyword evidence="3" id="KW-1185">Reference proteome</keyword>
<dbReference type="EMBL" id="FNOI01000003">
    <property type="protein sequence ID" value="SDW93085.1"/>
    <property type="molecule type" value="Genomic_DNA"/>
</dbReference>
<protein>
    <submittedName>
        <fullName evidence="2">Regulator of ribonuclease activity B</fullName>
    </submittedName>
</protein>